<dbReference type="Pfam" id="PF14527">
    <property type="entry name" value="LAGLIDADG_WhiA"/>
    <property type="match status" value="1"/>
</dbReference>
<evidence type="ECO:0000256" key="1">
    <source>
        <dbReference type="ARBA" id="ARBA00022618"/>
    </source>
</evidence>
<dbReference type="Proteomes" id="UP000264882">
    <property type="component" value="Chromosome"/>
</dbReference>
<dbReference type="PANTHER" id="PTHR37307">
    <property type="entry name" value="CELL DIVISION PROTEIN WHIA-RELATED"/>
    <property type="match status" value="1"/>
</dbReference>
<feature type="domain" description="WhiA LAGLIDADG-like" evidence="5">
    <location>
        <begin position="90"/>
        <end position="181"/>
    </location>
</feature>
<reference evidence="6 7" key="1">
    <citation type="submission" date="2014-06" db="EMBL/GenBank/DDBJ databases">
        <title>The Whole Genome Sequence of Mycoplasma hyosynoviae strain ATCC 27095.</title>
        <authorList>
            <person name="Calcutt M.J."/>
            <person name="Foecking M.F."/>
        </authorList>
    </citation>
    <scope>NUCLEOTIDE SEQUENCE [LARGE SCALE GENOMIC DNA]</scope>
    <source>
        <strain evidence="6 7">M60</strain>
    </source>
</reference>
<keyword evidence="2" id="KW-0238">DNA-binding</keyword>
<dbReference type="InterPro" id="IPR027434">
    <property type="entry name" value="Homing_endonucl"/>
</dbReference>
<evidence type="ECO:0000256" key="3">
    <source>
        <dbReference type="ARBA" id="ARBA00023306"/>
    </source>
</evidence>
<dbReference type="InterPro" id="IPR023054">
    <property type="entry name" value="Sporulation_regulator_WhiA_C"/>
</dbReference>
<dbReference type="GO" id="GO:0051301">
    <property type="term" value="P:cell division"/>
    <property type="evidence" value="ECO:0007669"/>
    <property type="project" value="UniProtKB-KW"/>
</dbReference>
<keyword evidence="7" id="KW-1185">Reference proteome</keyword>
<dbReference type="KEGG" id="mhyv:MHSN_01550"/>
<dbReference type="InterPro" id="IPR003802">
    <property type="entry name" value="Sporulation_regulator_WhiA"/>
</dbReference>
<accession>A0A4P1QG37</accession>
<dbReference type="PANTHER" id="PTHR37307:SF1">
    <property type="entry name" value="CELL DIVISION PROTEIN WHIA-RELATED"/>
    <property type="match status" value="1"/>
</dbReference>
<proteinExistence type="predicted"/>
<keyword evidence="3" id="KW-0131">Cell cycle</keyword>
<dbReference type="AlphaFoldDB" id="A0A4P1QG37"/>
<dbReference type="EMBL" id="CP008748">
    <property type="protein sequence ID" value="ASI53879.1"/>
    <property type="molecule type" value="Genomic_DNA"/>
</dbReference>
<protein>
    <submittedName>
        <fullName evidence="6">Uncharacterized protein</fullName>
    </submittedName>
</protein>
<evidence type="ECO:0000259" key="4">
    <source>
        <dbReference type="Pfam" id="PF02650"/>
    </source>
</evidence>
<feature type="domain" description="Sporulation regulator WhiA C-terminal" evidence="4">
    <location>
        <begin position="185"/>
        <end position="270"/>
    </location>
</feature>
<dbReference type="Gene3D" id="3.10.28.10">
    <property type="entry name" value="Homing endonucleases"/>
    <property type="match status" value="1"/>
</dbReference>
<organism evidence="6 7">
    <name type="scientific">Metamycoplasma hyosynoviae</name>
    <dbReference type="NCBI Taxonomy" id="29559"/>
    <lineage>
        <taxon>Bacteria</taxon>
        <taxon>Bacillati</taxon>
        <taxon>Mycoplasmatota</taxon>
        <taxon>Mycoplasmoidales</taxon>
        <taxon>Metamycoplasmataceae</taxon>
        <taxon>Metamycoplasma</taxon>
    </lineage>
</organism>
<name>A0A4P1QG37_9BACT</name>
<dbReference type="SUPFAM" id="SSF55608">
    <property type="entry name" value="Homing endonucleases"/>
    <property type="match status" value="1"/>
</dbReference>
<evidence type="ECO:0000313" key="6">
    <source>
        <dbReference type="EMBL" id="ASI53879.1"/>
    </source>
</evidence>
<evidence type="ECO:0000256" key="2">
    <source>
        <dbReference type="ARBA" id="ARBA00023125"/>
    </source>
</evidence>
<dbReference type="InterPro" id="IPR039518">
    <property type="entry name" value="WhiA_LAGLIDADG_dom"/>
</dbReference>
<dbReference type="NCBIfam" id="TIGR00647">
    <property type="entry name" value="DNA_bind_WhiA"/>
    <property type="match status" value="1"/>
</dbReference>
<keyword evidence="1" id="KW-0132">Cell division</keyword>
<dbReference type="GO" id="GO:0003677">
    <property type="term" value="F:DNA binding"/>
    <property type="evidence" value="ECO:0007669"/>
    <property type="project" value="UniProtKB-KW"/>
</dbReference>
<evidence type="ECO:0000313" key="7">
    <source>
        <dbReference type="Proteomes" id="UP000264882"/>
    </source>
</evidence>
<dbReference type="GO" id="GO:0043937">
    <property type="term" value="P:regulation of sporulation"/>
    <property type="evidence" value="ECO:0007669"/>
    <property type="project" value="InterPro"/>
</dbReference>
<evidence type="ECO:0000259" key="5">
    <source>
        <dbReference type="Pfam" id="PF14527"/>
    </source>
</evidence>
<dbReference type="Pfam" id="PF02650">
    <property type="entry name" value="HTH_WhiA"/>
    <property type="match status" value="1"/>
</dbReference>
<sequence length="275" mass="32894">MMDKSFTLALKEKIIARKYTKSSEQELLMGILYSSYQEDNFIYITINTLDVFTFVQKLLEHQKISFEFSKKNQFKIDANSINFENNVRRQNFFSGIFLNSGSIGDINTVHYHLELKFFSKLKAEEAKSILEKYNINFKVFERKNTFILYLKKIESICDFLRAIEMYDAYLEFEQTKIERDFTNNINRLTNFDFYNQVKLAKSNKIFLDSFDFIMKNSYQNLFNHKELEFFNFKKDNIDLSLSELVEALANQKIYTSKSSLNRYLQKLKTLYNKLK</sequence>
<gene>
    <name evidence="6" type="ORF">MHSN_01550</name>
</gene>